<evidence type="ECO:0000256" key="4">
    <source>
        <dbReference type="ARBA" id="ARBA00022989"/>
    </source>
</evidence>
<comment type="subcellular location">
    <subcellularLocation>
        <location evidence="1">Cell membrane</location>
        <topology evidence="1">Multi-pass membrane protein</topology>
    </subcellularLocation>
</comment>
<evidence type="ECO:0000256" key="2">
    <source>
        <dbReference type="ARBA" id="ARBA00022475"/>
    </source>
</evidence>
<evidence type="ECO:0000256" key="3">
    <source>
        <dbReference type="ARBA" id="ARBA00022692"/>
    </source>
</evidence>
<keyword evidence="5 6" id="KW-0472">Membrane</keyword>
<sequence length="333" mass="35458">MKKLGRIWTEYNFIFVLLIIFLIYMVTSSGLTWSGTMNIFRHSAVIGIVALGMGLICLTGEIDLSVGSSLALTAGVSVMTFNATNSIILTLLVALVFGALCGFINGFFVGTIEMPAFIVTLATMLIYRSFAQYINQHVDKALIGGGSSVYKMDATTEAYRSLFGFGNGKLGTIPIVGLILILVTLLFVFIASNTKYGKKVYAIGSNSKAAIMSGINVPLIKVSVFTIAGLLTGLGAYLWIAMNGSADPATTGNSYEMYAIASVVLGGIAMSGGRGKILGVLFGAMSYTVVDKIIVSLKMDSLINNAIKGVILILVILIQVEGPKIRERLKIKQ</sequence>
<feature type="transmembrane region" description="Helical" evidence="6">
    <location>
        <begin position="301"/>
        <end position="320"/>
    </location>
</feature>
<dbReference type="GO" id="GO:0005886">
    <property type="term" value="C:plasma membrane"/>
    <property type="evidence" value="ECO:0007669"/>
    <property type="project" value="UniProtKB-SubCell"/>
</dbReference>
<keyword evidence="3 6" id="KW-0812">Transmembrane</keyword>
<evidence type="ECO:0000256" key="1">
    <source>
        <dbReference type="ARBA" id="ARBA00004651"/>
    </source>
</evidence>
<feature type="transmembrane region" description="Helical" evidence="6">
    <location>
        <begin position="87"/>
        <end position="109"/>
    </location>
</feature>
<keyword evidence="2" id="KW-1003">Cell membrane</keyword>
<dbReference type="Pfam" id="PF02653">
    <property type="entry name" value="BPD_transp_2"/>
    <property type="match status" value="1"/>
</dbReference>
<evidence type="ECO:0000313" key="7">
    <source>
        <dbReference type="EMBL" id="SDB27415.1"/>
    </source>
</evidence>
<organism evidence="7 8">
    <name type="scientific">Streptococcus henryi</name>
    <dbReference type="NCBI Taxonomy" id="439219"/>
    <lineage>
        <taxon>Bacteria</taxon>
        <taxon>Bacillati</taxon>
        <taxon>Bacillota</taxon>
        <taxon>Bacilli</taxon>
        <taxon>Lactobacillales</taxon>
        <taxon>Streptococcaceae</taxon>
        <taxon>Streptococcus</taxon>
    </lineage>
</organism>
<dbReference type="STRING" id="439219.SAMN02910293_01364"/>
<keyword evidence="8" id="KW-1185">Reference proteome</keyword>
<evidence type="ECO:0000256" key="5">
    <source>
        <dbReference type="ARBA" id="ARBA00023136"/>
    </source>
</evidence>
<proteinExistence type="predicted"/>
<dbReference type="EMBL" id="FMXP01000017">
    <property type="protein sequence ID" value="SDB27415.1"/>
    <property type="molecule type" value="Genomic_DNA"/>
</dbReference>
<reference evidence="7 8" key="1">
    <citation type="submission" date="2016-10" db="EMBL/GenBank/DDBJ databases">
        <authorList>
            <person name="de Groot N.N."/>
        </authorList>
    </citation>
    <scope>NUCLEOTIDE SEQUENCE [LARGE SCALE GENOMIC DNA]</scope>
    <source>
        <strain evidence="7 8">A-4</strain>
    </source>
</reference>
<dbReference type="PANTHER" id="PTHR32196">
    <property type="entry name" value="ABC TRANSPORTER PERMEASE PROTEIN YPHD-RELATED-RELATED"/>
    <property type="match status" value="1"/>
</dbReference>
<gene>
    <name evidence="7" type="ORF">SAMN02910293_01364</name>
</gene>
<accession>A0A1G6C3G1</accession>
<name>A0A1G6C3G1_9STRE</name>
<dbReference type="RefSeq" id="WP_074486131.1">
    <property type="nucleotide sequence ID" value="NZ_FMXP01000017.1"/>
</dbReference>
<feature type="transmembrane region" description="Helical" evidence="6">
    <location>
        <begin position="170"/>
        <end position="191"/>
    </location>
</feature>
<feature type="transmembrane region" description="Helical" evidence="6">
    <location>
        <begin position="39"/>
        <end position="57"/>
    </location>
</feature>
<dbReference type="CDD" id="cd06579">
    <property type="entry name" value="TM_PBP1_transp_AraH_like"/>
    <property type="match status" value="1"/>
</dbReference>
<dbReference type="eggNOG" id="COG1172">
    <property type="taxonomic scope" value="Bacteria"/>
</dbReference>
<keyword evidence="4 6" id="KW-1133">Transmembrane helix</keyword>
<dbReference type="AlphaFoldDB" id="A0A1G6C3G1"/>
<dbReference type="Proteomes" id="UP000182508">
    <property type="component" value="Unassembled WGS sequence"/>
</dbReference>
<dbReference type="InterPro" id="IPR001851">
    <property type="entry name" value="ABC_transp_permease"/>
</dbReference>
<evidence type="ECO:0000313" key="8">
    <source>
        <dbReference type="Proteomes" id="UP000182508"/>
    </source>
</evidence>
<protein>
    <submittedName>
        <fullName evidence="7">Ribose transport system permease protein</fullName>
    </submittedName>
</protein>
<evidence type="ECO:0000256" key="6">
    <source>
        <dbReference type="SAM" id="Phobius"/>
    </source>
</evidence>
<feature type="transmembrane region" description="Helical" evidence="6">
    <location>
        <begin position="12"/>
        <end position="33"/>
    </location>
</feature>
<feature type="transmembrane region" description="Helical" evidence="6">
    <location>
        <begin position="219"/>
        <end position="240"/>
    </location>
</feature>
<dbReference type="GO" id="GO:0022857">
    <property type="term" value="F:transmembrane transporter activity"/>
    <property type="evidence" value="ECO:0007669"/>
    <property type="project" value="InterPro"/>
</dbReference>